<feature type="non-terminal residue" evidence="2">
    <location>
        <position position="70"/>
    </location>
</feature>
<dbReference type="SUPFAM" id="SSF52540">
    <property type="entry name" value="P-loop containing nucleoside triphosphate hydrolases"/>
    <property type="match status" value="1"/>
</dbReference>
<sequence>PELVYEVQEVIRSLALEETERIILIVTHKMNFAKEIADRIIYMEDGCIVVDEPAREFFSMETNSLRIKRF</sequence>
<dbReference type="Gene3D" id="3.40.50.300">
    <property type="entry name" value="P-loop containing nucleotide triphosphate hydrolases"/>
    <property type="match status" value="1"/>
</dbReference>
<feature type="non-terminal residue" evidence="2">
    <location>
        <position position="1"/>
    </location>
</feature>
<evidence type="ECO:0000256" key="1">
    <source>
        <dbReference type="ARBA" id="ARBA00022448"/>
    </source>
</evidence>
<dbReference type="AlphaFoldDB" id="A0A9X4SCL6"/>
<gene>
    <name evidence="2" type="primary">glnQ</name>
    <name evidence="2" type="ORF">NF717_12730</name>
</gene>
<dbReference type="PANTHER" id="PTHR43166:SF37">
    <property type="entry name" value="ARGININE TRANSPORT ATP-BINDING PROTEIN ARTM"/>
    <property type="match status" value="1"/>
</dbReference>
<proteinExistence type="predicted"/>
<dbReference type="PANTHER" id="PTHR43166">
    <property type="entry name" value="AMINO ACID IMPORT ATP-BINDING PROTEIN"/>
    <property type="match status" value="1"/>
</dbReference>
<evidence type="ECO:0000313" key="2">
    <source>
        <dbReference type="EMBL" id="MDG6146501.1"/>
    </source>
</evidence>
<keyword evidence="2" id="KW-0067">ATP-binding</keyword>
<keyword evidence="2" id="KW-0547">Nucleotide-binding</keyword>
<keyword evidence="1" id="KW-0813">Transport</keyword>
<dbReference type="GO" id="GO:0005524">
    <property type="term" value="F:ATP binding"/>
    <property type="evidence" value="ECO:0007669"/>
    <property type="project" value="UniProtKB-KW"/>
</dbReference>
<reference evidence="2" key="1">
    <citation type="submission" date="2022-06" db="EMBL/GenBank/DDBJ databases">
        <title>Lactococcus from bovine mastitis in China.</title>
        <authorList>
            <person name="Lin Y."/>
            <person name="Han B."/>
        </authorList>
    </citation>
    <scope>NUCLEOTIDE SEQUENCE</scope>
    <source>
        <strain evidence="2">Ningxia-I-26</strain>
    </source>
</reference>
<evidence type="ECO:0000313" key="3">
    <source>
        <dbReference type="Proteomes" id="UP001153199"/>
    </source>
</evidence>
<comment type="caution">
    <text evidence="2">The sequence shown here is derived from an EMBL/GenBank/DDBJ whole genome shotgun (WGS) entry which is preliminary data.</text>
</comment>
<dbReference type="InterPro" id="IPR027417">
    <property type="entry name" value="P-loop_NTPase"/>
</dbReference>
<dbReference type="InterPro" id="IPR050086">
    <property type="entry name" value="MetN_ABC_transporter-like"/>
</dbReference>
<dbReference type="EMBL" id="JAMWFV010000341">
    <property type="protein sequence ID" value="MDG6146501.1"/>
    <property type="molecule type" value="Genomic_DNA"/>
</dbReference>
<organism evidence="2 3">
    <name type="scientific">Lactococcus formosensis</name>
    <dbReference type="NCBI Taxonomy" id="1281486"/>
    <lineage>
        <taxon>Bacteria</taxon>
        <taxon>Bacillati</taxon>
        <taxon>Bacillota</taxon>
        <taxon>Bacilli</taxon>
        <taxon>Lactobacillales</taxon>
        <taxon>Streptococcaceae</taxon>
        <taxon>Lactococcus</taxon>
    </lineage>
</organism>
<protein>
    <submittedName>
        <fullName evidence="2">Glutamine ABC transporter ATP-binding protein GlnQ</fullName>
    </submittedName>
</protein>
<dbReference type="Proteomes" id="UP001153199">
    <property type="component" value="Unassembled WGS sequence"/>
</dbReference>
<keyword evidence="3" id="KW-1185">Reference proteome</keyword>
<accession>A0A9X4SCL6</accession>
<name>A0A9X4SCL6_9LACT</name>